<dbReference type="AlphaFoldDB" id="A0A919BJV3"/>
<name>A0A919BJV3_9GAMM</name>
<organism evidence="2 3">
    <name type="scientific">Thalassotalea marina</name>
    <dbReference type="NCBI Taxonomy" id="1673741"/>
    <lineage>
        <taxon>Bacteria</taxon>
        <taxon>Pseudomonadati</taxon>
        <taxon>Pseudomonadota</taxon>
        <taxon>Gammaproteobacteria</taxon>
        <taxon>Alteromonadales</taxon>
        <taxon>Colwelliaceae</taxon>
        <taxon>Thalassotalea</taxon>
    </lineage>
</organism>
<dbReference type="InterPro" id="IPR045865">
    <property type="entry name" value="ACT-like_dom_sf"/>
</dbReference>
<dbReference type="Pfam" id="PF10000">
    <property type="entry name" value="ACT_3"/>
    <property type="match status" value="1"/>
</dbReference>
<dbReference type="PANTHER" id="PTHR39199">
    <property type="entry name" value="BLR5128 PROTEIN"/>
    <property type="match status" value="1"/>
</dbReference>
<dbReference type="Proteomes" id="UP000623842">
    <property type="component" value="Unassembled WGS sequence"/>
</dbReference>
<keyword evidence="3" id="KW-1185">Reference proteome</keyword>
<dbReference type="RefSeq" id="WP_189771158.1">
    <property type="nucleotide sequence ID" value="NZ_BNCK01000005.1"/>
</dbReference>
<accession>A0A919BJV3</accession>
<dbReference type="SUPFAM" id="SSF55021">
    <property type="entry name" value="ACT-like"/>
    <property type="match status" value="1"/>
</dbReference>
<comment type="caution">
    <text evidence="2">The sequence shown here is derived from an EMBL/GenBank/DDBJ whole genome shotgun (WGS) entry which is preliminary data.</text>
</comment>
<proteinExistence type="predicted"/>
<reference evidence="2" key="1">
    <citation type="journal article" date="2014" name="Int. J. Syst. Evol. Microbiol.">
        <title>Complete genome sequence of Corynebacterium casei LMG S-19264T (=DSM 44701T), isolated from a smear-ripened cheese.</title>
        <authorList>
            <consortium name="US DOE Joint Genome Institute (JGI-PGF)"/>
            <person name="Walter F."/>
            <person name="Albersmeier A."/>
            <person name="Kalinowski J."/>
            <person name="Ruckert C."/>
        </authorList>
    </citation>
    <scope>NUCLEOTIDE SEQUENCE</scope>
    <source>
        <strain evidence="2">KCTC 42731</strain>
    </source>
</reference>
<dbReference type="PANTHER" id="PTHR39199:SF1">
    <property type="entry name" value="BLR5128 PROTEIN"/>
    <property type="match status" value="1"/>
</dbReference>
<feature type="domain" description="DUF2241" evidence="1">
    <location>
        <begin position="2"/>
        <end position="71"/>
    </location>
</feature>
<reference evidence="2" key="2">
    <citation type="submission" date="2020-09" db="EMBL/GenBank/DDBJ databases">
        <authorList>
            <person name="Sun Q."/>
            <person name="Kim S."/>
        </authorList>
    </citation>
    <scope>NUCLEOTIDE SEQUENCE</scope>
    <source>
        <strain evidence="2">KCTC 42731</strain>
    </source>
</reference>
<evidence type="ECO:0000313" key="2">
    <source>
        <dbReference type="EMBL" id="GHF96027.1"/>
    </source>
</evidence>
<dbReference type="EMBL" id="BNCK01000005">
    <property type="protein sequence ID" value="GHF96027.1"/>
    <property type="molecule type" value="Genomic_DNA"/>
</dbReference>
<evidence type="ECO:0000313" key="3">
    <source>
        <dbReference type="Proteomes" id="UP000623842"/>
    </source>
</evidence>
<gene>
    <name evidence="2" type="ORF">GCM10017161_25440</name>
</gene>
<dbReference type="InterPro" id="IPR018717">
    <property type="entry name" value="DUF2241"/>
</dbReference>
<dbReference type="Gene3D" id="3.30.2130.10">
    <property type="entry name" value="VC0802-like"/>
    <property type="match status" value="1"/>
</dbReference>
<protein>
    <recommendedName>
        <fullName evidence="1">DUF2241 domain-containing protein</fullName>
    </recommendedName>
</protein>
<evidence type="ECO:0000259" key="1">
    <source>
        <dbReference type="Pfam" id="PF10000"/>
    </source>
</evidence>
<sequence length="72" mass="8138">MTGLTDLTTLLSTMTPTLQQKQYVFVTFADGKYGDGIELEPIAMFQEQEGLTLVIPEDKAKEYQFDHKSTFS</sequence>